<accession>A0A516NR77</accession>
<name>A0A516NR77_9NOCA</name>
<feature type="compositionally biased region" description="Low complexity" evidence="1">
    <location>
        <begin position="337"/>
        <end position="376"/>
    </location>
</feature>
<dbReference type="Pfam" id="PF02720">
    <property type="entry name" value="DUF222"/>
    <property type="match status" value="1"/>
</dbReference>
<evidence type="ECO:0000259" key="2">
    <source>
        <dbReference type="Pfam" id="PF02720"/>
    </source>
</evidence>
<reference evidence="3 4" key="1">
    <citation type="submission" date="2019-07" db="EMBL/GenBank/DDBJ databases">
        <title>Complete Genome Sequence and Methylome Analysis of Nocardia otitidis-caviarum NEB252.</title>
        <authorList>
            <person name="Fomenkov A."/>
            <person name="Anton B.P."/>
            <person name="Vincze T."/>
            <person name="Roberts R.J."/>
        </authorList>
    </citation>
    <scope>NUCLEOTIDE SEQUENCE [LARGE SCALE GENOMIC DNA]</scope>
    <source>
        <strain evidence="3 4">NEB252</strain>
    </source>
</reference>
<dbReference type="KEGG" id="nod:FOH10_24460"/>
<feature type="compositionally biased region" description="Low complexity" evidence="1">
    <location>
        <begin position="309"/>
        <end position="323"/>
    </location>
</feature>
<evidence type="ECO:0000313" key="4">
    <source>
        <dbReference type="Proteomes" id="UP000317039"/>
    </source>
</evidence>
<feature type="domain" description="DUF222" evidence="2">
    <location>
        <begin position="18"/>
        <end position="305"/>
    </location>
</feature>
<dbReference type="EMBL" id="CP041695">
    <property type="protein sequence ID" value="QDP81403.1"/>
    <property type="molecule type" value="Genomic_DNA"/>
</dbReference>
<sequence length="599" mass="63936">MSETVAVEATSYELVARLREVHAQIAAAQAEEVALMTRLYRLRRAQQLEAGVAARYAGESAATEIGVAVRVSQRSADGLIALGMGLGRLPATRRAFAQGRIDLARVRAIHDTLVNAPDDTVAELEETVVARAEGCDPARLRRIIRRRLLELDPAGQARRRREAERERYVAVRAADDGTALVDAVLPAAGGWTLFERLREMAVSQCCAADPRTMNQRRADALVALADGRGRLICGCTLPECARRDPTVPVPVARRALVQVGVSAATLAGVQDNPGLLAGFGAIDADLARQIARHARFHVITETSDEIRRGSATSHTSGTTLHTSDTIDLHTAESRTATGSTDTGVDTGSGPVATLPAGRRAPAATTPAAAHRASASSEYADINPAPAAIEPTNDSTADPPAHLPEPSPAPANPPELRYRPSATVATRVRALDGTCRAPGCSVSAAATDLDHQQPFDHHSPVTGGPTTVHNLGCRCRRHHRLKTLADHGLNGWTVTHHPHRRIEWRTPTGDTIITSPEGAKFLFPHTPVAATRVEPVDPQPDPPVLNPGPAVNTLTELLHVYIPPGRRHLRTHRDIHHTVTVGGTLCSVSGSDRYTASPPF</sequence>
<dbReference type="InterPro" id="IPR003870">
    <property type="entry name" value="DUF222"/>
</dbReference>
<dbReference type="GeneID" id="80335517"/>
<evidence type="ECO:0000313" key="3">
    <source>
        <dbReference type="EMBL" id="QDP81403.1"/>
    </source>
</evidence>
<dbReference type="CDD" id="cd00085">
    <property type="entry name" value="HNHc"/>
    <property type="match status" value="1"/>
</dbReference>
<protein>
    <submittedName>
        <fullName evidence="3">DUF222 domain-containing protein</fullName>
    </submittedName>
</protein>
<dbReference type="AlphaFoldDB" id="A0A516NR77"/>
<proteinExistence type="predicted"/>
<feature type="compositionally biased region" description="Pro residues" evidence="1">
    <location>
        <begin position="400"/>
        <end position="412"/>
    </location>
</feature>
<evidence type="ECO:0000256" key="1">
    <source>
        <dbReference type="SAM" id="MobiDB-lite"/>
    </source>
</evidence>
<gene>
    <name evidence="3" type="ORF">FOH10_24460</name>
</gene>
<dbReference type="Proteomes" id="UP000317039">
    <property type="component" value="Chromosome"/>
</dbReference>
<dbReference type="InterPro" id="IPR003615">
    <property type="entry name" value="HNH_nuc"/>
</dbReference>
<dbReference type="RefSeq" id="WP_143982493.1">
    <property type="nucleotide sequence ID" value="NZ_CP041695.1"/>
</dbReference>
<feature type="region of interest" description="Disordered" evidence="1">
    <location>
        <begin position="304"/>
        <end position="416"/>
    </location>
</feature>
<organism evidence="3 4">
    <name type="scientific">Nocardia otitidiscaviarum</name>
    <dbReference type="NCBI Taxonomy" id="1823"/>
    <lineage>
        <taxon>Bacteria</taxon>
        <taxon>Bacillati</taxon>
        <taxon>Actinomycetota</taxon>
        <taxon>Actinomycetes</taxon>
        <taxon>Mycobacteriales</taxon>
        <taxon>Nocardiaceae</taxon>
        <taxon>Nocardia</taxon>
    </lineage>
</organism>